<dbReference type="Proteomes" id="UP001169217">
    <property type="component" value="Unassembled WGS sequence"/>
</dbReference>
<protein>
    <submittedName>
        <fullName evidence="1">Uncharacterized protein</fullName>
    </submittedName>
</protein>
<proteinExistence type="predicted"/>
<gene>
    <name evidence="1" type="ORF">CLIM01_13836</name>
</gene>
<name>A0ABQ9PCB9_9PEZI</name>
<reference evidence="1" key="1">
    <citation type="submission" date="2023-04" db="EMBL/GenBank/DDBJ databases">
        <title>Colletotrichum limetticola genome sequence.</title>
        <authorList>
            <person name="Baroncelli R."/>
        </authorList>
    </citation>
    <scope>NUCLEOTIDE SEQUENCE</scope>
    <source>
        <strain evidence="1">KLA-Anderson</strain>
    </source>
</reference>
<evidence type="ECO:0000313" key="2">
    <source>
        <dbReference type="Proteomes" id="UP001169217"/>
    </source>
</evidence>
<keyword evidence="2" id="KW-1185">Reference proteome</keyword>
<dbReference type="EMBL" id="JARUPT010000766">
    <property type="protein sequence ID" value="KAK0368808.1"/>
    <property type="molecule type" value="Genomic_DNA"/>
</dbReference>
<accession>A0ABQ9PCB9</accession>
<sequence length="54" mass="5730">MSGTSVLETCDPGSSLWTRGTYIGACIQRPSLKASLPSLAIFSRTAARFFFATG</sequence>
<organism evidence="1 2">
    <name type="scientific">Colletotrichum limetticola</name>
    <dbReference type="NCBI Taxonomy" id="1209924"/>
    <lineage>
        <taxon>Eukaryota</taxon>
        <taxon>Fungi</taxon>
        <taxon>Dikarya</taxon>
        <taxon>Ascomycota</taxon>
        <taxon>Pezizomycotina</taxon>
        <taxon>Sordariomycetes</taxon>
        <taxon>Hypocreomycetidae</taxon>
        <taxon>Glomerellales</taxon>
        <taxon>Glomerellaceae</taxon>
        <taxon>Colletotrichum</taxon>
        <taxon>Colletotrichum acutatum species complex</taxon>
    </lineage>
</organism>
<evidence type="ECO:0000313" key="1">
    <source>
        <dbReference type="EMBL" id="KAK0368808.1"/>
    </source>
</evidence>
<comment type="caution">
    <text evidence="1">The sequence shown here is derived from an EMBL/GenBank/DDBJ whole genome shotgun (WGS) entry which is preliminary data.</text>
</comment>